<gene>
    <name evidence="1" type="ORF">ACFO3I_00550</name>
</gene>
<organism evidence="1 2">
    <name type="scientific">Rheinheimera marina</name>
    <dbReference type="NCBI Taxonomy" id="1774958"/>
    <lineage>
        <taxon>Bacteria</taxon>
        <taxon>Pseudomonadati</taxon>
        <taxon>Pseudomonadota</taxon>
        <taxon>Gammaproteobacteria</taxon>
        <taxon>Chromatiales</taxon>
        <taxon>Chromatiaceae</taxon>
        <taxon>Rheinheimera</taxon>
    </lineage>
</organism>
<reference evidence="2" key="1">
    <citation type="journal article" date="2019" name="Int. J. Syst. Evol. Microbiol.">
        <title>The Global Catalogue of Microorganisms (GCM) 10K type strain sequencing project: providing services to taxonomists for standard genome sequencing and annotation.</title>
        <authorList>
            <consortium name="The Broad Institute Genomics Platform"/>
            <consortium name="The Broad Institute Genome Sequencing Center for Infectious Disease"/>
            <person name="Wu L."/>
            <person name="Ma J."/>
        </authorList>
    </citation>
    <scope>NUCLEOTIDE SEQUENCE [LARGE SCALE GENOMIC DNA]</scope>
    <source>
        <strain evidence="2">DT28</strain>
    </source>
</reference>
<name>A0ABV9JG36_9GAMM</name>
<dbReference type="Proteomes" id="UP001595962">
    <property type="component" value="Unassembled WGS sequence"/>
</dbReference>
<protein>
    <submittedName>
        <fullName evidence="1">Uncharacterized protein</fullName>
    </submittedName>
</protein>
<sequence>MDQEQVDQGILFEVLENQLADNNPKQVKETMLRLRMTGHSNDEALELMACALAPEMHAVIEQGQAFNLERYVQHLALLPQTPWLTDADLAD</sequence>
<proteinExistence type="predicted"/>
<evidence type="ECO:0000313" key="1">
    <source>
        <dbReference type="EMBL" id="MFC4653501.1"/>
    </source>
</evidence>
<evidence type="ECO:0000313" key="2">
    <source>
        <dbReference type="Proteomes" id="UP001595962"/>
    </source>
</evidence>
<dbReference type="RefSeq" id="WP_377330852.1">
    <property type="nucleotide sequence ID" value="NZ_JBHSGB010000001.1"/>
</dbReference>
<keyword evidence="2" id="KW-1185">Reference proteome</keyword>
<comment type="caution">
    <text evidence="1">The sequence shown here is derived from an EMBL/GenBank/DDBJ whole genome shotgun (WGS) entry which is preliminary data.</text>
</comment>
<accession>A0ABV9JG36</accession>
<dbReference type="EMBL" id="JBHSGB010000001">
    <property type="protein sequence ID" value="MFC4653501.1"/>
    <property type="molecule type" value="Genomic_DNA"/>
</dbReference>